<organism evidence="1 2">
    <name type="scientific">Cricetulus griseus</name>
    <name type="common">Chinese hamster</name>
    <name type="synonym">Cricetulus barabensis griseus</name>
    <dbReference type="NCBI Taxonomy" id="10029"/>
    <lineage>
        <taxon>Eukaryota</taxon>
        <taxon>Metazoa</taxon>
        <taxon>Chordata</taxon>
        <taxon>Craniata</taxon>
        <taxon>Vertebrata</taxon>
        <taxon>Euteleostomi</taxon>
        <taxon>Mammalia</taxon>
        <taxon>Eutheria</taxon>
        <taxon>Euarchontoglires</taxon>
        <taxon>Glires</taxon>
        <taxon>Rodentia</taxon>
        <taxon>Myomorpha</taxon>
        <taxon>Muroidea</taxon>
        <taxon>Cricetidae</taxon>
        <taxon>Cricetinae</taxon>
        <taxon>Cricetulus</taxon>
    </lineage>
</organism>
<proteinExistence type="predicted"/>
<reference evidence="2" key="1">
    <citation type="journal article" date="2011" name="Nat. Biotechnol.">
        <title>The genomic sequence of the Chinese hamster ovary (CHO)-K1 cell line.</title>
        <authorList>
            <person name="Xu X."/>
            <person name="Nagarajan H."/>
            <person name="Lewis N.E."/>
            <person name="Pan S."/>
            <person name="Cai Z."/>
            <person name="Liu X."/>
            <person name="Chen W."/>
            <person name="Xie M."/>
            <person name="Wang W."/>
            <person name="Hammond S."/>
            <person name="Andersen M.R."/>
            <person name="Neff N."/>
            <person name="Passarelli B."/>
            <person name="Koh W."/>
            <person name="Fan H.C."/>
            <person name="Wang J."/>
            <person name="Gui Y."/>
            <person name="Lee K.H."/>
            <person name="Betenbaugh M.J."/>
            <person name="Quake S.R."/>
            <person name="Famili I."/>
            <person name="Palsson B.O."/>
            <person name="Wang J."/>
        </authorList>
    </citation>
    <scope>NUCLEOTIDE SEQUENCE [LARGE SCALE GENOMIC DNA]</scope>
    <source>
        <strain evidence="2">CHO K1 cell line</strain>
    </source>
</reference>
<dbReference type="InParanoid" id="G3HST0"/>
<dbReference type="Proteomes" id="UP000001075">
    <property type="component" value="Unassembled WGS sequence"/>
</dbReference>
<accession>G3HST0</accession>
<dbReference type="AlphaFoldDB" id="G3HST0"/>
<protein>
    <submittedName>
        <fullName evidence="1">Uncharacterized protein</fullName>
    </submittedName>
</protein>
<sequence>MKNEVSNKIKHNHEEQEPGKELDFAAHFCLEQTTLESSLIHLSLVNSPKFS</sequence>
<dbReference type="EMBL" id="JH000672">
    <property type="protein sequence ID" value="EGW05070.1"/>
    <property type="molecule type" value="Genomic_DNA"/>
</dbReference>
<gene>
    <name evidence="1" type="ORF">I79_013924</name>
</gene>
<evidence type="ECO:0000313" key="1">
    <source>
        <dbReference type="EMBL" id="EGW05070.1"/>
    </source>
</evidence>
<name>G3HST0_CRIGR</name>
<evidence type="ECO:0000313" key="2">
    <source>
        <dbReference type="Proteomes" id="UP000001075"/>
    </source>
</evidence>